<dbReference type="CDD" id="cd01639">
    <property type="entry name" value="IMPase"/>
    <property type="match status" value="1"/>
</dbReference>
<dbReference type="Gene3D" id="3.30.540.10">
    <property type="entry name" value="Fructose-1,6-Bisphosphatase, subunit A, domain 1"/>
    <property type="match status" value="1"/>
</dbReference>
<reference evidence="8 9" key="1">
    <citation type="submission" date="2023-08" db="EMBL/GenBank/DDBJ databases">
        <title>Genome sequence of Thermaerobacter compostii strain Ins1, a spore-forming filamentous bacterium isolated from a deep geothermal reservoir.</title>
        <authorList>
            <person name="Bregnard D."/>
            <person name="Gonzalez D."/>
            <person name="Junier P."/>
        </authorList>
    </citation>
    <scope>NUCLEOTIDE SEQUENCE [LARGE SCALE GENOMIC DNA]</scope>
    <source>
        <strain evidence="8 9">Ins1</strain>
    </source>
</reference>
<dbReference type="InterPro" id="IPR000760">
    <property type="entry name" value="Inositol_monophosphatase-like"/>
</dbReference>
<evidence type="ECO:0000256" key="3">
    <source>
        <dbReference type="ARBA" id="ARBA00009759"/>
    </source>
</evidence>
<comment type="cofactor">
    <cofactor evidence="2 7">
        <name>Mg(2+)</name>
        <dbReference type="ChEBI" id="CHEBI:18420"/>
    </cofactor>
</comment>
<dbReference type="SUPFAM" id="SSF56655">
    <property type="entry name" value="Carbohydrate phosphatase"/>
    <property type="match status" value="1"/>
</dbReference>
<evidence type="ECO:0000256" key="6">
    <source>
        <dbReference type="ARBA" id="ARBA00022842"/>
    </source>
</evidence>
<keyword evidence="4 7" id="KW-0479">Metal-binding</keyword>
<dbReference type="InterPro" id="IPR020583">
    <property type="entry name" value="Inositol_monoP_metal-BS"/>
</dbReference>
<keyword evidence="9" id="KW-1185">Reference proteome</keyword>
<evidence type="ECO:0000256" key="4">
    <source>
        <dbReference type="ARBA" id="ARBA00022723"/>
    </source>
</evidence>
<evidence type="ECO:0000256" key="5">
    <source>
        <dbReference type="ARBA" id="ARBA00022801"/>
    </source>
</evidence>
<evidence type="ECO:0000256" key="1">
    <source>
        <dbReference type="ARBA" id="ARBA00001033"/>
    </source>
</evidence>
<dbReference type="InterPro" id="IPR020550">
    <property type="entry name" value="Inositol_monophosphatase_CS"/>
</dbReference>
<organism evidence="8 9">
    <name type="scientific">Thermaerobacter composti</name>
    <dbReference type="NCBI Taxonomy" id="554949"/>
    <lineage>
        <taxon>Bacteria</taxon>
        <taxon>Bacillati</taxon>
        <taxon>Bacillota</taxon>
        <taxon>Clostridia</taxon>
        <taxon>Eubacteriales</taxon>
        <taxon>Clostridiales Family XVII. Incertae Sedis</taxon>
        <taxon>Thermaerobacter</taxon>
    </lineage>
</organism>
<protein>
    <recommendedName>
        <fullName evidence="7">Inositol-1-monophosphatase</fullName>
        <ecNumber evidence="7">3.1.3.25</ecNumber>
    </recommendedName>
</protein>
<name>A0ABZ0QSM0_9FIRM</name>
<comment type="similarity">
    <text evidence="3 7">Belongs to the inositol monophosphatase superfamily.</text>
</comment>
<dbReference type="Gene3D" id="3.40.190.80">
    <property type="match status" value="1"/>
</dbReference>
<dbReference type="PRINTS" id="PR00377">
    <property type="entry name" value="IMPHPHTASES"/>
</dbReference>
<keyword evidence="5 7" id="KW-0378">Hydrolase</keyword>
<dbReference type="EC" id="3.1.3.25" evidence="7"/>
<keyword evidence="6 7" id="KW-0460">Magnesium</keyword>
<dbReference type="PROSITE" id="PS00630">
    <property type="entry name" value="IMP_2"/>
    <property type="match status" value="1"/>
</dbReference>
<dbReference type="PANTHER" id="PTHR20854:SF4">
    <property type="entry name" value="INOSITOL-1-MONOPHOSPHATASE-RELATED"/>
    <property type="match status" value="1"/>
</dbReference>
<dbReference type="RefSeq" id="WP_318751272.1">
    <property type="nucleotide sequence ID" value="NZ_CP132508.1"/>
</dbReference>
<accession>A0ABZ0QSM0</accession>
<dbReference type="Proteomes" id="UP001304683">
    <property type="component" value="Chromosome"/>
</dbReference>
<dbReference type="InterPro" id="IPR033942">
    <property type="entry name" value="IMPase"/>
</dbReference>
<dbReference type="PRINTS" id="PR01959">
    <property type="entry name" value="SBIMPHPHTASE"/>
</dbReference>
<dbReference type="EMBL" id="CP132508">
    <property type="protein sequence ID" value="WPD19787.1"/>
    <property type="molecule type" value="Genomic_DNA"/>
</dbReference>
<proteinExistence type="inferred from homology"/>
<dbReference type="PROSITE" id="PS00629">
    <property type="entry name" value="IMP_1"/>
    <property type="match status" value="1"/>
</dbReference>
<dbReference type="PANTHER" id="PTHR20854">
    <property type="entry name" value="INOSITOL MONOPHOSPHATASE"/>
    <property type="match status" value="1"/>
</dbReference>
<dbReference type="GO" id="GO:0016787">
    <property type="term" value="F:hydrolase activity"/>
    <property type="evidence" value="ECO:0007669"/>
    <property type="project" value="UniProtKB-KW"/>
</dbReference>
<evidence type="ECO:0000256" key="2">
    <source>
        <dbReference type="ARBA" id="ARBA00001946"/>
    </source>
</evidence>
<dbReference type="InterPro" id="IPR022337">
    <property type="entry name" value="Inositol_monophosphatase_SuhB"/>
</dbReference>
<dbReference type="Pfam" id="PF00459">
    <property type="entry name" value="Inositol_P"/>
    <property type="match status" value="1"/>
</dbReference>
<gene>
    <name evidence="8" type="ORF">Q5761_03770</name>
</gene>
<comment type="catalytic activity">
    <reaction evidence="1 7">
        <text>a myo-inositol phosphate + H2O = myo-inositol + phosphate</text>
        <dbReference type="Rhea" id="RHEA:24056"/>
        <dbReference type="ChEBI" id="CHEBI:15377"/>
        <dbReference type="ChEBI" id="CHEBI:17268"/>
        <dbReference type="ChEBI" id="CHEBI:43474"/>
        <dbReference type="ChEBI" id="CHEBI:84139"/>
        <dbReference type="EC" id="3.1.3.25"/>
    </reaction>
</comment>
<evidence type="ECO:0000313" key="9">
    <source>
        <dbReference type="Proteomes" id="UP001304683"/>
    </source>
</evidence>
<evidence type="ECO:0000256" key="7">
    <source>
        <dbReference type="RuleBase" id="RU364068"/>
    </source>
</evidence>
<sequence length="283" mass="30823">MDLDVEALRDAVIDVALRGGEMLRQRFGSASRVRTKSSRYDLVTEADEAIEAELTAYVRRQFPDHAVVGEEDVSRRVLSGQAASRQGAVAQAAEGREWEWLIDPIDGTTNFIHGLPIVATSVAVMYRDEVLAGAVFNPMQDELFVAVRRHGATLNGRPLRVSTEEVLAESLLATGFQYDAVEGRRLNVELFRVVLNEARNVRAIGSAALSLCYVGAGRLSGFWELRLGPWDLAAGALVVREAGGRLSRLDGSPFDIWQPSVVATNGRIHDQLVALLRQASAGA</sequence>
<evidence type="ECO:0000313" key="8">
    <source>
        <dbReference type="EMBL" id="WPD19787.1"/>
    </source>
</evidence>